<dbReference type="Pfam" id="PF07690">
    <property type="entry name" value="MFS_1"/>
    <property type="match status" value="1"/>
</dbReference>
<dbReference type="PANTHER" id="PTHR43791">
    <property type="entry name" value="PERMEASE-RELATED"/>
    <property type="match status" value="1"/>
</dbReference>
<gene>
    <name evidence="9" type="ORF">EHS25_006385</name>
</gene>
<evidence type="ECO:0000256" key="2">
    <source>
        <dbReference type="ARBA" id="ARBA00022448"/>
    </source>
</evidence>
<dbReference type="PROSITE" id="PS50850">
    <property type="entry name" value="MFS"/>
    <property type="match status" value="1"/>
</dbReference>
<dbReference type="Proteomes" id="UP000279259">
    <property type="component" value="Unassembled WGS sequence"/>
</dbReference>
<proteinExistence type="predicted"/>
<feature type="domain" description="Major facilitator superfamily (MFS) profile" evidence="8">
    <location>
        <begin position="70"/>
        <end position="490"/>
    </location>
</feature>
<feature type="transmembrane region" description="Helical" evidence="7">
    <location>
        <begin position="144"/>
        <end position="163"/>
    </location>
</feature>
<dbReference type="EMBL" id="RSCD01000003">
    <property type="protein sequence ID" value="RSH93737.1"/>
    <property type="molecule type" value="Genomic_DNA"/>
</dbReference>
<dbReference type="OrthoDB" id="2985014at2759"/>
<keyword evidence="3 7" id="KW-0812">Transmembrane</keyword>
<comment type="subcellular location">
    <subcellularLocation>
        <location evidence="1">Membrane</location>
        <topology evidence="1">Multi-pass membrane protein</topology>
    </subcellularLocation>
</comment>
<dbReference type="SUPFAM" id="SSF103473">
    <property type="entry name" value="MFS general substrate transporter"/>
    <property type="match status" value="1"/>
</dbReference>
<dbReference type="PANTHER" id="PTHR43791:SF21">
    <property type="entry name" value="MAJOR FACILITATOR SUPERFAMILY (MFS) PROFILE DOMAIN-CONTAINING PROTEIN"/>
    <property type="match status" value="1"/>
</dbReference>
<dbReference type="FunFam" id="1.20.1250.20:FF:000013">
    <property type="entry name" value="MFS general substrate transporter"/>
    <property type="match status" value="1"/>
</dbReference>
<feature type="transmembrane region" description="Helical" evidence="7">
    <location>
        <begin position="237"/>
        <end position="257"/>
    </location>
</feature>
<comment type="caution">
    <text evidence="9">The sequence shown here is derived from an EMBL/GenBank/DDBJ whole genome shotgun (WGS) entry which is preliminary data.</text>
</comment>
<evidence type="ECO:0000313" key="10">
    <source>
        <dbReference type="Proteomes" id="UP000279259"/>
    </source>
</evidence>
<feature type="transmembrane region" description="Helical" evidence="7">
    <location>
        <begin position="170"/>
        <end position="192"/>
    </location>
</feature>
<reference evidence="9 10" key="1">
    <citation type="submission" date="2018-11" db="EMBL/GenBank/DDBJ databases">
        <title>Genome sequence of Saitozyma podzolica DSM 27192.</title>
        <authorList>
            <person name="Aliyu H."/>
            <person name="Gorte O."/>
            <person name="Ochsenreither K."/>
        </authorList>
    </citation>
    <scope>NUCLEOTIDE SEQUENCE [LARGE SCALE GENOMIC DNA]</scope>
    <source>
        <strain evidence="9 10">DSM 27192</strain>
    </source>
</reference>
<evidence type="ECO:0000256" key="3">
    <source>
        <dbReference type="ARBA" id="ARBA00022692"/>
    </source>
</evidence>
<feature type="transmembrane region" description="Helical" evidence="7">
    <location>
        <begin position="400"/>
        <end position="419"/>
    </location>
</feature>
<organism evidence="9 10">
    <name type="scientific">Saitozyma podzolica</name>
    <dbReference type="NCBI Taxonomy" id="1890683"/>
    <lineage>
        <taxon>Eukaryota</taxon>
        <taxon>Fungi</taxon>
        <taxon>Dikarya</taxon>
        <taxon>Basidiomycota</taxon>
        <taxon>Agaricomycotina</taxon>
        <taxon>Tremellomycetes</taxon>
        <taxon>Tremellales</taxon>
        <taxon>Trimorphomycetaceae</taxon>
        <taxon>Saitozyma</taxon>
    </lineage>
</organism>
<evidence type="ECO:0000256" key="6">
    <source>
        <dbReference type="SAM" id="MobiDB-lite"/>
    </source>
</evidence>
<dbReference type="InterPro" id="IPR020846">
    <property type="entry name" value="MFS_dom"/>
</dbReference>
<feature type="transmembrane region" description="Helical" evidence="7">
    <location>
        <begin position="344"/>
        <end position="364"/>
    </location>
</feature>
<name>A0A427YRN7_9TREE</name>
<dbReference type="GO" id="GO:0022857">
    <property type="term" value="F:transmembrane transporter activity"/>
    <property type="evidence" value="ECO:0007669"/>
    <property type="project" value="InterPro"/>
</dbReference>
<keyword evidence="10" id="KW-1185">Reference proteome</keyword>
<evidence type="ECO:0000256" key="5">
    <source>
        <dbReference type="ARBA" id="ARBA00023136"/>
    </source>
</evidence>
<evidence type="ECO:0000256" key="1">
    <source>
        <dbReference type="ARBA" id="ARBA00004141"/>
    </source>
</evidence>
<keyword evidence="4 7" id="KW-1133">Transmembrane helix</keyword>
<protein>
    <recommendedName>
        <fullName evidence="8">Major facilitator superfamily (MFS) profile domain-containing protein</fullName>
    </recommendedName>
</protein>
<feature type="transmembrane region" description="Helical" evidence="7">
    <location>
        <begin position="307"/>
        <end position="332"/>
    </location>
</feature>
<dbReference type="GO" id="GO:0016020">
    <property type="term" value="C:membrane"/>
    <property type="evidence" value="ECO:0007669"/>
    <property type="project" value="UniProtKB-SubCell"/>
</dbReference>
<dbReference type="AlphaFoldDB" id="A0A427YRN7"/>
<evidence type="ECO:0000256" key="7">
    <source>
        <dbReference type="SAM" id="Phobius"/>
    </source>
</evidence>
<evidence type="ECO:0000313" key="9">
    <source>
        <dbReference type="EMBL" id="RSH93737.1"/>
    </source>
</evidence>
<feature type="transmembrane region" description="Helical" evidence="7">
    <location>
        <begin position="370"/>
        <end position="388"/>
    </location>
</feature>
<accession>A0A427YRN7</accession>
<feature type="region of interest" description="Disordered" evidence="6">
    <location>
        <begin position="1"/>
        <end position="28"/>
    </location>
</feature>
<feature type="transmembrane region" description="Helical" evidence="7">
    <location>
        <begin position="204"/>
        <end position="225"/>
    </location>
</feature>
<feature type="transmembrane region" description="Helical" evidence="7">
    <location>
        <begin position="460"/>
        <end position="483"/>
    </location>
</feature>
<evidence type="ECO:0000259" key="8">
    <source>
        <dbReference type="PROSITE" id="PS50850"/>
    </source>
</evidence>
<evidence type="ECO:0000256" key="4">
    <source>
        <dbReference type="ARBA" id="ARBA00022989"/>
    </source>
</evidence>
<dbReference type="Gene3D" id="1.20.1250.20">
    <property type="entry name" value="MFS general substrate transporter like domains"/>
    <property type="match status" value="2"/>
</dbReference>
<dbReference type="InterPro" id="IPR011701">
    <property type="entry name" value="MFS"/>
</dbReference>
<dbReference type="InterPro" id="IPR036259">
    <property type="entry name" value="MFS_trans_sf"/>
</dbReference>
<keyword evidence="5 7" id="KW-0472">Membrane</keyword>
<sequence>MSAPYSEAKPEVWAVHSHDPSGVSDQHSRVEKQPAVHEEAPLSVPQFGIEISKDERALHRRVNMKMDLFVLPIMSLLYLMNGIDRSNVGNAATVNFTQDVGMPADAVNNAVSLFFITYQTSADPAVIIFQPISSALGKAVGVKYWMPFLMVSWGLFTLAHAYVKSEGELIAFRLMVGVFEAGFYPCSVYYLSTCYIRYDLAFRVAIFYGCYAIAGAFSGLIAYGLLQVKGALYPWQYLFIVEGAFTCALGVFSLFWLPRHISTAWFLKEDEREWAAERMARDSGGQDNVSVGITMRDVKESLKDWKFWVILPANIAASVPGQAFSVFLPIIVKNLGYASYRANLFSVPPYAIGAVGLWCFAYSSDHFKERAFHIITALGVVILGLILVNELPSNQGKYAALCILQIGSYTAPPLTVAWLSQNTPSPGKRALIMGFNGWGNLAGVIGSQLFRAQYAPAYRLPFFVCLGVNIFAFIAYLAYRYLLLFANRRRAAKVARMSPEEIQEELTDEKRLGDKKYTFRYTT</sequence>
<keyword evidence="2" id="KW-0813">Transport</keyword>